<feature type="transmembrane region" description="Helical" evidence="12">
    <location>
        <begin position="280"/>
        <end position="300"/>
    </location>
</feature>
<evidence type="ECO:0000256" key="1">
    <source>
        <dbReference type="ARBA" id="ARBA00004651"/>
    </source>
</evidence>
<evidence type="ECO:0000256" key="3">
    <source>
        <dbReference type="ARBA" id="ARBA00022448"/>
    </source>
</evidence>
<evidence type="ECO:0000313" key="14">
    <source>
        <dbReference type="Proteomes" id="UP000823849"/>
    </source>
</evidence>
<gene>
    <name evidence="13" type="ORF">H9705_09390</name>
</gene>
<name>A0A9D2SMX2_9FIRM</name>
<dbReference type="PANTHER" id="PTHR46494">
    <property type="entry name" value="CORA FAMILY METAL ION TRANSPORTER (EUROFUNG)"/>
    <property type="match status" value="1"/>
</dbReference>
<dbReference type="Gene3D" id="1.20.58.340">
    <property type="entry name" value="Magnesium transport protein CorA, transmembrane region"/>
    <property type="match status" value="2"/>
</dbReference>
<evidence type="ECO:0000256" key="11">
    <source>
        <dbReference type="ARBA" id="ARBA00045497"/>
    </source>
</evidence>
<evidence type="ECO:0000256" key="9">
    <source>
        <dbReference type="ARBA" id="ARBA00023136"/>
    </source>
</evidence>
<keyword evidence="4" id="KW-1003">Cell membrane</keyword>
<dbReference type="Pfam" id="PF01544">
    <property type="entry name" value="CorA"/>
    <property type="match status" value="1"/>
</dbReference>
<dbReference type="GO" id="GO:0015087">
    <property type="term" value="F:cobalt ion transmembrane transporter activity"/>
    <property type="evidence" value="ECO:0007669"/>
    <property type="project" value="TreeGrafter"/>
</dbReference>
<dbReference type="GO" id="GO:0000287">
    <property type="term" value="F:magnesium ion binding"/>
    <property type="evidence" value="ECO:0007669"/>
    <property type="project" value="TreeGrafter"/>
</dbReference>
<feature type="transmembrane region" description="Helical" evidence="12">
    <location>
        <begin position="248"/>
        <end position="268"/>
    </location>
</feature>
<reference evidence="13" key="1">
    <citation type="journal article" date="2021" name="PeerJ">
        <title>Extensive microbial diversity within the chicken gut microbiome revealed by metagenomics and culture.</title>
        <authorList>
            <person name="Gilroy R."/>
            <person name="Ravi A."/>
            <person name="Getino M."/>
            <person name="Pursley I."/>
            <person name="Horton D.L."/>
            <person name="Alikhan N.F."/>
            <person name="Baker D."/>
            <person name="Gharbi K."/>
            <person name="Hall N."/>
            <person name="Watson M."/>
            <person name="Adriaenssens E.M."/>
            <person name="Foster-Nyarko E."/>
            <person name="Jarju S."/>
            <person name="Secka A."/>
            <person name="Antonio M."/>
            <person name="Oren A."/>
            <person name="Chaudhuri R.R."/>
            <person name="La Ragione R."/>
            <person name="Hildebrand F."/>
            <person name="Pallen M.J."/>
        </authorList>
    </citation>
    <scope>NUCLEOTIDE SEQUENCE</scope>
    <source>
        <strain evidence="13">CHK185-5351</strain>
    </source>
</reference>
<evidence type="ECO:0000256" key="2">
    <source>
        <dbReference type="ARBA" id="ARBA00009765"/>
    </source>
</evidence>
<comment type="subcellular location">
    <subcellularLocation>
        <location evidence="1">Cell membrane</location>
        <topology evidence="1">Multi-pass membrane protein</topology>
    </subcellularLocation>
</comment>
<comment type="similarity">
    <text evidence="2">Belongs to the CorA metal ion transporter (MIT) (TC 1.A.35) family.</text>
</comment>
<keyword evidence="9 12" id="KW-0472">Membrane</keyword>
<protein>
    <submittedName>
        <fullName evidence="13">Magnesium transporter CorA</fullName>
    </submittedName>
</protein>
<dbReference type="GO" id="GO:0005886">
    <property type="term" value="C:plasma membrane"/>
    <property type="evidence" value="ECO:0007669"/>
    <property type="project" value="UniProtKB-SubCell"/>
</dbReference>
<dbReference type="CDD" id="cd12826">
    <property type="entry name" value="EcCorA_ZntB-like_u1"/>
    <property type="match status" value="1"/>
</dbReference>
<evidence type="ECO:0000256" key="5">
    <source>
        <dbReference type="ARBA" id="ARBA00022692"/>
    </source>
</evidence>
<evidence type="ECO:0000256" key="10">
    <source>
        <dbReference type="ARBA" id="ARBA00034269"/>
    </source>
</evidence>
<keyword evidence="5 12" id="KW-0812">Transmembrane</keyword>
<comment type="catalytic activity">
    <reaction evidence="10">
        <text>Mg(2+)(in) = Mg(2+)(out)</text>
        <dbReference type="Rhea" id="RHEA:29827"/>
        <dbReference type="ChEBI" id="CHEBI:18420"/>
    </reaction>
</comment>
<evidence type="ECO:0000256" key="7">
    <source>
        <dbReference type="ARBA" id="ARBA00022989"/>
    </source>
</evidence>
<proteinExistence type="inferred from homology"/>
<dbReference type="EMBL" id="DWWU01000038">
    <property type="protein sequence ID" value="HJC16015.1"/>
    <property type="molecule type" value="Genomic_DNA"/>
</dbReference>
<accession>A0A9D2SMX2</accession>
<dbReference type="InterPro" id="IPR002523">
    <property type="entry name" value="MgTranspt_CorA/ZnTranspt_ZntB"/>
</dbReference>
<evidence type="ECO:0000256" key="4">
    <source>
        <dbReference type="ARBA" id="ARBA00022475"/>
    </source>
</evidence>
<sequence length="306" mass="35876">MRCYLRSGMTQLSEAVPCGGRPTLELYTFEDAEKELSDLPFYSVLSRNLGSEKLQYCRAELLPDCVIGTLVIPDKASPLHGRIRMAYYLERKRLIFLDQDGETAEFLNRLLRSEMLDSRDPSHFFFSFLEALVQDDMAFLQNFEKRLAVMEESLADTLPKELKNNVTAGRRELLVFHSYYQQLMDMCEILSENGNSFFPQEFSSHFHRLSGRIDRLYDHTQILREYALQIREMHQTQVDIRQNETMQMLTVVSTVFFPLSLLTGWYGMNFKNMPELQNPYAYFILIGLCVLIVALEIWYFKKKGWL</sequence>
<dbReference type="GO" id="GO:0015095">
    <property type="term" value="F:magnesium ion transmembrane transporter activity"/>
    <property type="evidence" value="ECO:0007669"/>
    <property type="project" value="TreeGrafter"/>
</dbReference>
<keyword evidence="8" id="KW-0406">Ion transport</keyword>
<keyword evidence="3" id="KW-0813">Transport</keyword>
<keyword evidence="6" id="KW-0460">Magnesium</keyword>
<keyword evidence="7 12" id="KW-1133">Transmembrane helix</keyword>
<dbReference type="GO" id="GO:0050897">
    <property type="term" value="F:cobalt ion binding"/>
    <property type="evidence" value="ECO:0007669"/>
    <property type="project" value="TreeGrafter"/>
</dbReference>
<comment type="caution">
    <text evidence="13">The sequence shown here is derived from an EMBL/GenBank/DDBJ whole genome shotgun (WGS) entry which is preliminary data.</text>
</comment>
<dbReference type="PANTHER" id="PTHR46494:SF1">
    <property type="entry name" value="CORA FAMILY METAL ION TRANSPORTER (EUROFUNG)"/>
    <property type="match status" value="1"/>
</dbReference>
<dbReference type="AlphaFoldDB" id="A0A9D2SMX2"/>
<dbReference type="InterPro" id="IPR045863">
    <property type="entry name" value="CorA_TM1_TM2"/>
</dbReference>
<reference evidence="13" key="2">
    <citation type="submission" date="2021-04" db="EMBL/GenBank/DDBJ databases">
        <authorList>
            <person name="Gilroy R."/>
        </authorList>
    </citation>
    <scope>NUCLEOTIDE SEQUENCE</scope>
    <source>
        <strain evidence="13">CHK185-5351</strain>
    </source>
</reference>
<evidence type="ECO:0000313" key="13">
    <source>
        <dbReference type="EMBL" id="HJC16015.1"/>
    </source>
</evidence>
<dbReference type="SUPFAM" id="SSF143865">
    <property type="entry name" value="CorA soluble domain-like"/>
    <property type="match status" value="1"/>
</dbReference>
<dbReference type="Proteomes" id="UP000823849">
    <property type="component" value="Unassembled WGS sequence"/>
</dbReference>
<dbReference type="FunFam" id="1.20.58.340:FF:000004">
    <property type="entry name" value="Magnesium transport protein CorA"/>
    <property type="match status" value="1"/>
</dbReference>
<dbReference type="SUPFAM" id="SSF144083">
    <property type="entry name" value="Magnesium transport protein CorA, transmembrane region"/>
    <property type="match status" value="1"/>
</dbReference>
<evidence type="ECO:0000256" key="12">
    <source>
        <dbReference type="SAM" id="Phobius"/>
    </source>
</evidence>
<evidence type="ECO:0000256" key="8">
    <source>
        <dbReference type="ARBA" id="ARBA00023065"/>
    </source>
</evidence>
<evidence type="ECO:0000256" key="6">
    <source>
        <dbReference type="ARBA" id="ARBA00022842"/>
    </source>
</evidence>
<comment type="function">
    <text evidence="11">Mediates influx of magnesium ions. Alternates between open and closed states. Activated by low cytoplasmic Mg(2+) levels. Inactive when cytoplasmic Mg(2+) levels are high.</text>
</comment>
<dbReference type="InterPro" id="IPR045861">
    <property type="entry name" value="CorA_cytoplasmic_dom"/>
</dbReference>
<organism evidence="13 14">
    <name type="scientific">Candidatus Fusicatenibacter intestinigallinarum</name>
    <dbReference type="NCBI Taxonomy" id="2838598"/>
    <lineage>
        <taxon>Bacteria</taxon>
        <taxon>Bacillati</taxon>
        <taxon>Bacillota</taxon>
        <taxon>Clostridia</taxon>
        <taxon>Lachnospirales</taxon>
        <taxon>Lachnospiraceae</taxon>
        <taxon>Fusicatenibacter</taxon>
    </lineage>
</organism>